<accession>A0A097EFQ7</accession>
<feature type="transmembrane region" description="Helical" evidence="1">
    <location>
        <begin position="78"/>
        <end position="98"/>
    </location>
</feature>
<dbReference type="RefSeq" id="WP_038661831.1">
    <property type="nucleotide sequence ID" value="NZ_CP009571.1"/>
</dbReference>
<keyword evidence="1" id="KW-1133">Transmembrane helix</keyword>
<name>A0A097EFQ7_9SPHN</name>
<feature type="transmembrane region" description="Helical" evidence="1">
    <location>
        <begin position="152"/>
        <end position="176"/>
    </location>
</feature>
<keyword evidence="3" id="KW-1185">Reference proteome</keyword>
<sequence>MATTRIETAPGLSPLWHEGRGPLAILPPLLFRDRRPWLAILVGWLLTIVGSIALSTAIDHFVPGNPGPDLGDTSGPVKLFLVAGFSPVVETLIMAGVLSLLLRWLCGWQAVLASSALWGIAHSLASPWWGAVIWWPFLIFSTLYVTWRPRGFWWAVGVVVAVHVLQNLFPAILLVMGD</sequence>
<keyword evidence="1" id="KW-0472">Membrane</keyword>
<organism evidence="2 3">
    <name type="scientific">Sphingomonas taxi</name>
    <dbReference type="NCBI Taxonomy" id="1549858"/>
    <lineage>
        <taxon>Bacteria</taxon>
        <taxon>Pseudomonadati</taxon>
        <taxon>Pseudomonadota</taxon>
        <taxon>Alphaproteobacteria</taxon>
        <taxon>Sphingomonadales</taxon>
        <taxon>Sphingomonadaceae</taxon>
        <taxon>Sphingomonas</taxon>
    </lineage>
</organism>
<dbReference type="Proteomes" id="UP000033200">
    <property type="component" value="Chromosome"/>
</dbReference>
<evidence type="ECO:0000256" key="1">
    <source>
        <dbReference type="SAM" id="Phobius"/>
    </source>
</evidence>
<evidence type="ECO:0000313" key="2">
    <source>
        <dbReference type="EMBL" id="AIT06402.1"/>
    </source>
</evidence>
<evidence type="ECO:0008006" key="4">
    <source>
        <dbReference type="Google" id="ProtNLM"/>
    </source>
</evidence>
<protein>
    <recommendedName>
        <fullName evidence="4">CPBP family intramembrane metalloprotease</fullName>
    </recommendedName>
</protein>
<proteinExistence type="predicted"/>
<evidence type="ECO:0000313" key="3">
    <source>
        <dbReference type="Proteomes" id="UP000033200"/>
    </source>
</evidence>
<dbReference type="HOGENOM" id="CLU_1509658_0_0_5"/>
<dbReference type="EMBL" id="CP009571">
    <property type="protein sequence ID" value="AIT06402.1"/>
    <property type="molecule type" value="Genomic_DNA"/>
</dbReference>
<dbReference type="KEGG" id="stax:MC45_08510"/>
<gene>
    <name evidence="2" type="ORF">MC45_08510</name>
</gene>
<dbReference type="AlphaFoldDB" id="A0A097EFQ7"/>
<feature type="transmembrane region" description="Helical" evidence="1">
    <location>
        <begin position="37"/>
        <end position="58"/>
    </location>
</feature>
<reference evidence="2 3" key="1">
    <citation type="submission" date="2014-09" db="EMBL/GenBank/DDBJ databases">
        <title>Using Illumina technology Improving SMRT sequencing Genome Assembly by RASTools.</title>
        <authorList>
            <person name="Zhou Y."/>
            <person name="Ma T."/>
            <person name="Liu T."/>
        </authorList>
    </citation>
    <scope>NUCLEOTIDE SEQUENCE [LARGE SCALE GENOMIC DNA]</scope>
    <source>
        <strain evidence="2 3">ATCC 55669</strain>
    </source>
</reference>
<keyword evidence="1" id="KW-0812">Transmembrane</keyword>
<dbReference type="eggNOG" id="ENOG502ZF3B">
    <property type="taxonomic scope" value="Bacteria"/>
</dbReference>